<proteinExistence type="predicted"/>
<accession>A0ACB9C461</accession>
<keyword evidence="2" id="KW-1185">Reference proteome</keyword>
<organism evidence="1 2">
    <name type="scientific">Arctium lappa</name>
    <name type="common">Greater burdock</name>
    <name type="synonym">Lappa major</name>
    <dbReference type="NCBI Taxonomy" id="4217"/>
    <lineage>
        <taxon>Eukaryota</taxon>
        <taxon>Viridiplantae</taxon>
        <taxon>Streptophyta</taxon>
        <taxon>Embryophyta</taxon>
        <taxon>Tracheophyta</taxon>
        <taxon>Spermatophyta</taxon>
        <taxon>Magnoliopsida</taxon>
        <taxon>eudicotyledons</taxon>
        <taxon>Gunneridae</taxon>
        <taxon>Pentapetalae</taxon>
        <taxon>asterids</taxon>
        <taxon>campanulids</taxon>
        <taxon>Asterales</taxon>
        <taxon>Asteraceae</taxon>
        <taxon>Carduoideae</taxon>
        <taxon>Cardueae</taxon>
        <taxon>Arctiinae</taxon>
        <taxon>Arctium</taxon>
    </lineage>
</organism>
<sequence>MLSFSAVVFIERKCVLQLYIKPSVELNPSSVRSVYNRKRVHQTTTDLPFSPSIFNRGNLRAFDLGFRPNCVSNCISFVLFSSLDSLDLCLIIYL</sequence>
<protein>
    <submittedName>
        <fullName evidence="1">Uncharacterized protein</fullName>
    </submittedName>
</protein>
<name>A0ACB9C461_ARCLA</name>
<gene>
    <name evidence="1" type="ORF">L6452_17651</name>
</gene>
<evidence type="ECO:0000313" key="2">
    <source>
        <dbReference type="Proteomes" id="UP001055879"/>
    </source>
</evidence>
<comment type="caution">
    <text evidence="1">The sequence shown here is derived from an EMBL/GenBank/DDBJ whole genome shotgun (WGS) entry which is preliminary data.</text>
</comment>
<dbReference type="Proteomes" id="UP001055879">
    <property type="component" value="Linkage Group LG05"/>
</dbReference>
<reference evidence="1 2" key="2">
    <citation type="journal article" date="2022" name="Mol. Ecol. Resour.">
        <title>The genomes of chicory, endive, great burdock and yacon provide insights into Asteraceae paleo-polyploidization history and plant inulin production.</title>
        <authorList>
            <person name="Fan W."/>
            <person name="Wang S."/>
            <person name="Wang H."/>
            <person name="Wang A."/>
            <person name="Jiang F."/>
            <person name="Liu H."/>
            <person name="Zhao H."/>
            <person name="Xu D."/>
            <person name="Zhang Y."/>
        </authorList>
    </citation>
    <scope>NUCLEOTIDE SEQUENCE [LARGE SCALE GENOMIC DNA]</scope>
    <source>
        <strain evidence="2">cv. Niubang</strain>
    </source>
</reference>
<dbReference type="EMBL" id="CM042051">
    <property type="protein sequence ID" value="KAI3729005.1"/>
    <property type="molecule type" value="Genomic_DNA"/>
</dbReference>
<reference evidence="2" key="1">
    <citation type="journal article" date="2022" name="Mol. Ecol. Resour.">
        <title>The genomes of chicory, endive, great burdock and yacon provide insights into Asteraceae palaeo-polyploidization history and plant inulin production.</title>
        <authorList>
            <person name="Fan W."/>
            <person name="Wang S."/>
            <person name="Wang H."/>
            <person name="Wang A."/>
            <person name="Jiang F."/>
            <person name="Liu H."/>
            <person name="Zhao H."/>
            <person name="Xu D."/>
            <person name="Zhang Y."/>
        </authorList>
    </citation>
    <scope>NUCLEOTIDE SEQUENCE [LARGE SCALE GENOMIC DNA]</scope>
    <source>
        <strain evidence="2">cv. Niubang</strain>
    </source>
</reference>
<evidence type="ECO:0000313" key="1">
    <source>
        <dbReference type="EMBL" id="KAI3729005.1"/>
    </source>
</evidence>